<dbReference type="GO" id="GO:0000049">
    <property type="term" value="F:tRNA binding"/>
    <property type="evidence" value="ECO:0007669"/>
    <property type="project" value="InterPro"/>
</dbReference>
<evidence type="ECO:0000256" key="6">
    <source>
        <dbReference type="ARBA" id="ARBA00023146"/>
    </source>
</evidence>
<sequence>MNQTPSSKPVRTRFAPSPTGALHIGGVRTALFAWAYARKHHGQFVLRIEDTDRKRSSDESLIDIVRDLRWLGLDWDEGPATDNPTETDADQGSHGPYRQSERLDIYNDHIDKLINAGFAYVPDDEPEIVRFRMDRDISFTDAVYGDITVKADDLEDFVIRKAPDAQGKAFPTFHLAVTVDDALMRISHVIRGQEHLANTPKHVAIVDALAEITGDTTTYARPVYAHLPSIMNPDGSKMSKRDKAKTARKLALEKNEHRKEIIQAIQEIDDPNARGDRVRQSRREATRRGLKHIPGTNQFSDRFKIYYDKEVTQEEIDAFLNKENDSLYVAQLIAIYLKANLPEINVADFRHSGYLPEPLLNYLALLGWNPGDDVERFDRDFLIQRFDFDRVNKANSKFDRDKLRAFSADTLQKMDIPQLEAHLNNYLHTFHTLFQDAISDNMTLFAEAYRERLTTLADPVTAGHFFAQAPTDYNPKAAKKNLLKNEGEGLTHLNAIRAILADIDDWSPASLQNTLETYTADHNLKNMGSVAQPLRVALSGNAVTPPIDATLTILGKQQTLARIDACLTHFANQTTAP</sequence>
<dbReference type="Pfam" id="PF19269">
    <property type="entry name" value="Anticodon_2"/>
    <property type="match status" value="1"/>
</dbReference>
<dbReference type="CDD" id="cd00808">
    <property type="entry name" value="GluRS_core"/>
    <property type="match status" value="1"/>
</dbReference>
<dbReference type="GO" id="GO:0004818">
    <property type="term" value="F:glutamate-tRNA ligase activity"/>
    <property type="evidence" value="ECO:0007669"/>
    <property type="project" value="UniProtKB-UniRule"/>
</dbReference>
<keyword evidence="3 7" id="KW-0547">Nucleotide-binding</keyword>
<dbReference type="GO" id="GO:0005524">
    <property type="term" value="F:ATP binding"/>
    <property type="evidence" value="ECO:0007669"/>
    <property type="project" value="UniProtKB-UniRule"/>
</dbReference>
<dbReference type="InterPro" id="IPR049940">
    <property type="entry name" value="GluQ/Sye"/>
</dbReference>
<comment type="similarity">
    <text evidence="1 7">Belongs to the class-I aminoacyl-tRNA synthetase family. Glutamate--tRNA ligase type 1 subfamily.</text>
</comment>
<dbReference type="InterPro" id="IPR008925">
    <property type="entry name" value="aa_tRNA-synth_I_cd-bd_sf"/>
</dbReference>
<gene>
    <name evidence="7" type="primary">gltX</name>
    <name evidence="11" type="ORF">Pan265_07180</name>
</gene>
<evidence type="ECO:0000256" key="5">
    <source>
        <dbReference type="ARBA" id="ARBA00022917"/>
    </source>
</evidence>
<dbReference type="AlphaFoldDB" id="A0A518BVA2"/>
<dbReference type="PANTHER" id="PTHR43311">
    <property type="entry name" value="GLUTAMATE--TRNA LIGASE"/>
    <property type="match status" value="1"/>
</dbReference>
<dbReference type="EC" id="6.1.1.17" evidence="7"/>
<evidence type="ECO:0000256" key="2">
    <source>
        <dbReference type="ARBA" id="ARBA00022598"/>
    </source>
</evidence>
<dbReference type="RefSeq" id="WP_145445017.1">
    <property type="nucleotide sequence ID" value="NZ_CP036280.1"/>
</dbReference>
<dbReference type="KEGG" id="mcad:Pan265_07180"/>
<dbReference type="InterPro" id="IPR001412">
    <property type="entry name" value="aa-tRNA-synth_I_CS"/>
</dbReference>
<dbReference type="OrthoDB" id="9807503at2"/>
<dbReference type="Gene3D" id="1.10.10.350">
    <property type="match status" value="1"/>
</dbReference>
<dbReference type="InterPro" id="IPR000924">
    <property type="entry name" value="Glu/Gln-tRNA-synth"/>
</dbReference>
<protein>
    <recommendedName>
        <fullName evidence="7">Glutamate--tRNA ligase</fullName>
        <ecNumber evidence="7">6.1.1.17</ecNumber>
    </recommendedName>
    <alternativeName>
        <fullName evidence="7">Glutamyl-tRNA synthetase</fullName>
        <shortName evidence="7">GluRS</shortName>
    </alternativeName>
</protein>
<dbReference type="Pfam" id="PF00749">
    <property type="entry name" value="tRNA-synt_1c"/>
    <property type="match status" value="2"/>
</dbReference>
<dbReference type="GO" id="GO:0008270">
    <property type="term" value="F:zinc ion binding"/>
    <property type="evidence" value="ECO:0007669"/>
    <property type="project" value="InterPro"/>
</dbReference>
<keyword evidence="12" id="KW-1185">Reference proteome</keyword>
<name>A0A518BVA2_9BACT</name>
<feature type="compositionally biased region" description="Acidic residues" evidence="8">
    <location>
        <begin position="77"/>
        <end position="89"/>
    </location>
</feature>
<evidence type="ECO:0000256" key="3">
    <source>
        <dbReference type="ARBA" id="ARBA00022741"/>
    </source>
</evidence>
<feature type="short sequence motif" description="'HIGH' region" evidence="7">
    <location>
        <begin position="16"/>
        <end position="26"/>
    </location>
</feature>
<organism evidence="11 12">
    <name type="scientific">Mucisphaera calidilacus</name>
    <dbReference type="NCBI Taxonomy" id="2527982"/>
    <lineage>
        <taxon>Bacteria</taxon>
        <taxon>Pseudomonadati</taxon>
        <taxon>Planctomycetota</taxon>
        <taxon>Phycisphaerae</taxon>
        <taxon>Phycisphaerales</taxon>
        <taxon>Phycisphaeraceae</taxon>
        <taxon>Mucisphaera</taxon>
    </lineage>
</organism>
<dbReference type="InterPro" id="IPR045462">
    <property type="entry name" value="aa-tRNA-synth_I_cd-bd"/>
</dbReference>
<dbReference type="SUPFAM" id="SSF48163">
    <property type="entry name" value="An anticodon-binding domain of class I aminoacyl-tRNA synthetases"/>
    <property type="match status" value="1"/>
</dbReference>
<dbReference type="Proteomes" id="UP000320386">
    <property type="component" value="Chromosome"/>
</dbReference>
<comment type="subunit">
    <text evidence="7">Monomer.</text>
</comment>
<feature type="region of interest" description="Disordered" evidence="8">
    <location>
        <begin position="77"/>
        <end position="98"/>
    </location>
</feature>
<dbReference type="SUPFAM" id="SSF52374">
    <property type="entry name" value="Nucleotidylyl transferase"/>
    <property type="match status" value="1"/>
</dbReference>
<evidence type="ECO:0000256" key="8">
    <source>
        <dbReference type="SAM" id="MobiDB-lite"/>
    </source>
</evidence>
<dbReference type="EMBL" id="CP036280">
    <property type="protein sequence ID" value="QDU70877.1"/>
    <property type="molecule type" value="Genomic_DNA"/>
</dbReference>
<evidence type="ECO:0000256" key="1">
    <source>
        <dbReference type="ARBA" id="ARBA00007894"/>
    </source>
</evidence>
<feature type="binding site" evidence="7">
    <location>
        <position position="240"/>
    </location>
    <ligand>
        <name>ATP</name>
        <dbReference type="ChEBI" id="CHEBI:30616"/>
    </ligand>
</feature>
<comment type="function">
    <text evidence="7">Catalyzes the attachment of glutamate to tRNA(Glu) in a two-step reaction: glutamate is first activated by ATP to form Glu-AMP and then transferred to the acceptor end of tRNA(Glu).</text>
</comment>
<evidence type="ECO:0000313" key="11">
    <source>
        <dbReference type="EMBL" id="QDU70877.1"/>
    </source>
</evidence>
<dbReference type="PRINTS" id="PR00987">
    <property type="entry name" value="TRNASYNTHGLU"/>
</dbReference>
<dbReference type="Gene3D" id="1.10.1160.10">
    <property type="entry name" value="Glutamyl-trna Synthetase, Domain 2"/>
    <property type="match status" value="1"/>
</dbReference>
<feature type="domain" description="Glutamyl/glutaminyl-tRNA synthetase class Ib catalytic" evidence="9">
    <location>
        <begin position="345"/>
        <end position="404"/>
    </location>
</feature>
<reference evidence="11 12" key="1">
    <citation type="submission" date="2019-02" db="EMBL/GenBank/DDBJ databases">
        <title>Deep-cultivation of Planctomycetes and their phenomic and genomic characterization uncovers novel biology.</title>
        <authorList>
            <person name="Wiegand S."/>
            <person name="Jogler M."/>
            <person name="Boedeker C."/>
            <person name="Pinto D."/>
            <person name="Vollmers J."/>
            <person name="Rivas-Marin E."/>
            <person name="Kohn T."/>
            <person name="Peeters S.H."/>
            <person name="Heuer A."/>
            <person name="Rast P."/>
            <person name="Oberbeckmann S."/>
            <person name="Bunk B."/>
            <person name="Jeske O."/>
            <person name="Meyerdierks A."/>
            <person name="Storesund J.E."/>
            <person name="Kallscheuer N."/>
            <person name="Luecker S."/>
            <person name="Lage O.M."/>
            <person name="Pohl T."/>
            <person name="Merkel B.J."/>
            <person name="Hornburger P."/>
            <person name="Mueller R.-W."/>
            <person name="Bruemmer F."/>
            <person name="Labrenz M."/>
            <person name="Spormann A.M."/>
            <person name="Op den Camp H."/>
            <person name="Overmann J."/>
            <person name="Amann R."/>
            <person name="Jetten M.S.M."/>
            <person name="Mascher T."/>
            <person name="Medema M.H."/>
            <person name="Devos D.P."/>
            <person name="Kaster A.-K."/>
            <person name="Ovreas L."/>
            <person name="Rohde M."/>
            <person name="Galperin M.Y."/>
            <person name="Jogler C."/>
        </authorList>
    </citation>
    <scope>NUCLEOTIDE SEQUENCE [LARGE SCALE GENOMIC DNA]</scope>
    <source>
        <strain evidence="11 12">Pan265</strain>
    </source>
</reference>
<comment type="caution">
    <text evidence="7">Lacks conserved residue(s) required for the propagation of feature annotation.</text>
</comment>
<feature type="domain" description="Glutamyl/glutaminyl-tRNA synthetase class Ib catalytic" evidence="9">
    <location>
        <begin position="10"/>
        <end position="127"/>
    </location>
</feature>
<proteinExistence type="inferred from homology"/>
<keyword evidence="2 7" id="KW-0436">Ligase</keyword>
<evidence type="ECO:0000256" key="4">
    <source>
        <dbReference type="ARBA" id="ARBA00022840"/>
    </source>
</evidence>
<dbReference type="GO" id="GO:0006424">
    <property type="term" value="P:glutamyl-tRNA aminoacylation"/>
    <property type="evidence" value="ECO:0007669"/>
    <property type="project" value="UniProtKB-UniRule"/>
</dbReference>
<dbReference type="InterPro" id="IPR020751">
    <property type="entry name" value="aa-tRNA-synth_I_codon-bd_sub2"/>
</dbReference>
<evidence type="ECO:0000259" key="9">
    <source>
        <dbReference type="Pfam" id="PF00749"/>
    </source>
</evidence>
<dbReference type="InterPro" id="IPR014729">
    <property type="entry name" value="Rossmann-like_a/b/a_fold"/>
</dbReference>
<keyword evidence="6 7" id="KW-0030">Aminoacyl-tRNA synthetase</keyword>
<dbReference type="InterPro" id="IPR033910">
    <property type="entry name" value="GluRS_core"/>
</dbReference>
<dbReference type="PROSITE" id="PS00178">
    <property type="entry name" value="AA_TRNA_LIGASE_I"/>
    <property type="match status" value="1"/>
</dbReference>
<comment type="catalytic activity">
    <reaction evidence="7">
        <text>tRNA(Glu) + L-glutamate + ATP = L-glutamyl-tRNA(Glu) + AMP + diphosphate</text>
        <dbReference type="Rhea" id="RHEA:23540"/>
        <dbReference type="Rhea" id="RHEA-COMP:9663"/>
        <dbReference type="Rhea" id="RHEA-COMP:9680"/>
        <dbReference type="ChEBI" id="CHEBI:29985"/>
        <dbReference type="ChEBI" id="CHEBI:30616"/>
        <dbReference type="ChEBI" id="CHEBI:33019"/>
        <dbReference type="ChEBI" id="CHEBI:78442"/>
        <dbReference type="ChEBI" id="CHEBI:78520"/>
        <dbReference type="ChEBI" id="CHEBI:456215"/>
        <dbReference type="EC" id="6.1.1.17"/>
    </reaction>
</comment>
<feature type="short sequence motif" description="'KMSKS' region" evidence="7">
    <location>
        <begin position="237"/>
        <end position="241"/>
    </location>
</feature>
<dbReference type="InterPro" id="IPR020058">
    <property type="entry name" value="Glu/Gln-tRNA-synth_Ib_cat-dom"/>
</dbReference>
<evidence type="ECO:0000259" key="10">
    <source>
        <dbReference type="Pfam" id="PF19269"/>
    </source>
</evidence>
<accession>A0A518BVA2</accession>
<keyword evidence="4 7" id="KW-0067">ATP-binding</keyword>
<keyword evidence="5 7" id="KW-0648">Protein biosynthesis</keyword>
<dbReference type="InterPro" id="IPR004527">
    <property type="entry name" value="Glu-tRNA-ligase_bac/mito"/>
</dbReference>
<evidence type="ECO:0000256" key="7">
    <source>
        <dbReference type="HAMAP-Rule" id="MF_00022"/>
    </source>
</evidence>
<evidence type="ECO:0000313" key="12">
    <source>
        <dbReference type="Proteomes" id="UP000320386"/>
    </source>
</evidence>
<comment type="subcellular location">
    <subcellularLocation>
        <location evidence="7">Cytoplasm</location>
    </subcellularLocation>
</comment>
<dbReference type="HAMAP" id="MF_00022">
    <property type="entry name" value="Glu_tRNA_synth_type1"/>
    <property type="match status" value="1"/>
</dbReference>
<keyword evidence="7" id="KW-0963">Cytoplasm</keyword>
<feature type="domain" description="Aminoacyl-tRNA synthetase class I anticodon-binding" evidence="10">
    <location>
        <begin position="437"/>
        <end position="566"/>
    </location>
</feature>
<dbReference type="InterPro" id="IPR020061">
    <property type="entry name" value="Glu_tRNA_lig_a-bdl"/>
</dbReference>
<dbReference type="Gene3D" id="3.40.50.620">
    <property type="entry name" value="HUPs"/>
    <property type="match status" value="2"/>
</dbReference>
<dbReference type="PANTHER" id="PTHR43311:SF2">
    <property type="entry name" value="GLUTAMATE--TRNA LIGASE, MITOCHONDRIAL-RELATED"/>
    <property type="match status" value="1"/>
</dbReference>
<dbReference type="GO" id="GO:0005829">
    <property type="term" value="C:cytosol"/>
    <property type="evidence" value="ECO:0007669"/>
    <property type="project" value="TreeGrafter"/>
</dbReference>